<dbReference type="NCBIfam" id="NF003806">
    <property type="entry name" value="PRK05395.1-3"/>
    <property type="match status" value="1"/>
</dbReference>
<dbReference type="AlphaFoldDB" id="A0A3B0SU10"/>
<reference evidence="3" key="1">
    <citation type="submission" date="2018-06" db="EMBL/GenBank/DDBJ databases">
        <authorList>
            <person name="Zhirakovskaya E."/>
        </authorList>
    </citation>
    <scope>NUCLEOTIDE SEQUENCE</scope>
</reference>
<gene>
    <name evidence="3" type="ORF">MNBD_ACTINO02-1493</name>
</gene>
<dbReference type="Gene3D" id="3.40.50.9100">
    <property type="entry name" value="Dehydroquinase, class II"/>
    <property type="match status" value="1"/>
</dbReference>
<keyword evidence="2 3" id="KW-0456">Lyase</keyword>
<dbReference type="PANTHER" id="PTHR21272">
    <property type="entry name" value="CATABOLIC 3-DEHYDROQUINASE"/>
    <property type="match status" value="1"/>
</dbReference>
<dbReference type="HAMAP" id="MF_00169">
    <property type="entry name" value="AroQ"/>
    <property type="match status" value="1"/>
</dbReference>
<accession>A0A3B0SU10</accession>
<evidence type="ECO:0000256" key="1">
    <source>
        <dbReference type="ARBA" id="ARBA00012060"/>
    </source>
</evidence>
<dbReference type="Pfam" id="PF01220">
    <property type="entry name" value="DHquinase_II"/>
    <property type="match status" value="1"/>
</dbReference>
<evidence type="ECO:0000313" key="3">
    <source>
        <dbReference type="EMBL" id="VAW07533.1"/>
    </source>
</evidence>
<dbReference type="SUPFAM" id="SSF52304">
    <property type="entry name" value="Type II 3-dehydroquinate dehydratase"/>
    <property type="match status" value="1"/>
</dbReference>
<dbReference type="NCBIfam" id="TIGR01088">
    <property type="entry name" value="aroQ"/>
    <property type="match status" value="1"/>
</dbReference>
<dbReference type="NCBIfam" id="NF003805">
    <property type="entry name" value="PRK05395.1-2"/>
    <property type="match status" value="1"/>
</dbReference>
<dbReference type="EMBL" id="UOEK01000404">
    <property type="protein sequence ID" value="VAW07533.1"/>
    <property type="molecule type" value="Genomic_DNA"/>
</dbReference>
<dbReference type="PANTHER" id="PTHR21272:SF3">
    <property type="entry name" value="CATABOLIC 3-DEHYDROQUINASE"/>
    <property type="match status" value="1"/>
</dbReference>
<proteinExistence type="inferred from homology"/>
<dbReference type="InterPro" id="IPR001874">
    <property type="entry name" value="DHquinase_II"/>
</dbReference>
<evidence type="ECO:0000256" key="2">
    <source>
        <dbReference type="ARBA" id="ARBA00023239"/>
    </source>
</evidence>
<dbReference type="GO" id="GO:0019631">
    <property type="term" value="P:quinate catabolic process"/>
    <property type="evidence" value="ECO:0007669"/>
    <property type="project" value="TreeGrafter"/>
</dbReference>
<dbReference type="EC" id="4.2.1.10" evidence="1"/>
<dbReference type="InterPro" id="IPR036441">
    <property type="entry name" value="DHquinase_II_sf"/>
</dbReference>
<organism evidence="3">
    <name type="scientific">hydrothermal vent metagenome</name>
    <dbReference type="NCBI Taxonomy" id="652676"/>
    <lineage>
        <taxon>unclassified sequences</taxon>
        <taxon>metagenomes</taxon>
        <taxon>ecological metagenomes</taxon>
    </lineage>
</organism>
<dbReference type="CDD" id="cd00466">
    <property type="entry name" value="DHQase_II"/>
    <property type="match status" value="1"/>
</dbReference>
<protein>
    <recommendedName>
        <fullName evidence="1">3-dehydroquinate dehydratase</fullName>
        <ecNumber evidence="1">4.2.1.10</ecNumber>
    </recommendedName>
</protein>
<name>A0A3B0SU10_9ZZZZ</name>
<dbReference type="GO" id="GO:0003855">
    <property type="term" value="F:3-dehydroquinate dehydratase activity"/>
    <property type="evidence" value="ECO:0007669"/>
    <property type="project" value="UniProtKB-EC"/>
</dbReference>
<dbReference type="NCBIfam" id="NF003807">
    <property type="entry name" value="PRK05395.1-4"/>
    <property type="match status" value="1"/>
</dbReference>
<sequence>MFSTRCVWRRISAIAGTSLPLTLLLVRYAPRAAANGTLMRILVINGPNLNLLGTRRPEVYGTTTLVELEVDLIEFAEQRGARVVCFQSNHEGALIDALHQAIGRHDGVVVNFGAYSHTSRALQDAIEAIELPTVEVHISNIYEREEWRATSFTAQACVHSIVGEGIAGYAHAVEYLLANHAP</sequence>